<feature type="region of interest" description="Disordered" evidence="1">
    <location>
        <begin position="124"/>
        <end position="143"/>
    </location>
</feature>
<evidence type="ECO:0000313" key="2">
    <source>
        <dbReference type="EMBL" id="EJK60681.1"/>
    </source>
</evidence>
<keyword evidence="3" id="KW-1185">Reference proteome</keyword>
<name>K0SI81_THAOC</name>
<evidence type="ECO:0000256" key="1">
    <source>
        <dbReference type="SAM" id="MobiDB-lite"/>
    </source>
</evidence>
<dbReference type="EMBL" id="AGNL01020787">
    <property type="protein sequence ID" value="EJK60681.1"/>
    <property type="molecule type" value="Genomic_DNA"/>
</dbReference>
<organism evidence="2 3">
    <name type="scientific">Thalassiosira oceanica</name>
    <name type="common">Marine diatom</name>
    <dbReference type="NCBI Taxonomy" id="159749"/>
    <lineage>
        <taxon>Eukaryota</taxon>
        <taxon>Sar</taxon>
        <taxon>Stramenopiles</taxon>
        <taxon>Ochrophyta</taxon>
        <taxon>Bacillariophyta</taxon>
        <taxon>Coscinodiscophyceae</taxon>
        <taxon>Thalassiosirophycidae</taxon>
        <taxon>Thalassiosirales</taxon>
        <taxon>Thalassiosiraceae</taxon>
        <taxon>Thalassiosira</taxon>
    </lineage>
</organism>
<reference evidence="2 3" key="1">
    <citation type="journal article" date="2012" name="Genome Biol.">
        <title>Genome and low-iron response of an oceanic diatom adapted to chronic iron limitation.</title>
        <authorList>
            <person name="Lommer M."/>
            <person name="Specht M."/>
            <person name="Roy A.S."/>
            <person name="Kraemer L."/>
            <person name="Andreson R."/>
            <person name="Gutowska M.A."/>
            <person name="Wolf J."/>
            <person name="Bergner S.V."/>
            <person name="Schilhabel M.B."/>
            <person name="Klostermeier U.C."/>
            <person name="Beiko R.G."/>
            <person name="Rosenstiel P."/>
            <person name="Hippler M."/>
            <person name="Laroche J."/>
        </authorList>
    </citation>
    <scope>NUCLEOTIDE SEQUENCE [LARGE SCALE GENOMIC DNA]</scope>
    <source>
        <strain evidence="2 3">CCMP1005</strain>
    </source>
</reference>
<gene>
    <name evidence="2" type="ORF">THAOC_18923</name>
</gene>
<dbReference type="AlphaFoldDB" id="K0SI81"/>
<accession>K0SI81</accession>
<evidence type="ECO:0000313" key="3">
    <source>
        <dbReference type="Proteomes" id="UP000266841"/>
    </source>
</evidence>
<proteinExistence type="predicted"/>
<dbReference type="Proteomes" id="UP000266841">
    <property type="component" value="Unassembled WGS sequence"/>
</dbReference>
<feature type="region of interest" description="Disordered" evidence="1">
    <location>
        <begin position="40"/>
        <end position="71"/>
    </location>
</feature>
<sequence>MALTVEELVHGQSVEAGLESGLDPLRALEECQQVRATREGVGRHLAGGGDGEVPKDNVAEEGLGADPLHGASDLDREQRLVFPEGLLRQLNQTRRYADVVRVAQDERPRSQFLKSVWKRDQRGLDPNKSFEADAAEGRGERQRPEEIALAKSGCGAFIQHDLLYVRLYLGHRCAMRIPSRHDGAMRVAHLIEGGRADDIDVSAAHDFRDALGDAVLK</sequence>
<comment type="caution">
    <text evidence="2">The sequence shown here is derived from an EMBL/GenBank/DDBJ whole genome shotgun (WGS) entry which is preliminary data.</text>
</comment>
<protein>
    <submittedName>
        <fullName evidence="2">Uncharacterized protein</fullName>
    </submittedName>
</protein>